<sequence length="68" mass="7586">MNKTKSKPLDENKIKTLVYCTSELILAGILKALESAKDIDITNVEKTTIDSFLSSIKENKPDIVLFTN</sequence>
<organism evidence="1">
    <name type="scientific">marine sediment metagenome</name>
    <dbReference type="NCBI Taxonomy" id="412755"/>
    <lineage>
        <taxon>unclassified sequences</taxon>
        <taxon>metagenomes</taxon>
        <taxon>ecological metagenomes</taxon>
    </lineage>
</organism>
<feature type="non-terminal residue" evidence="1">
    <location>
        <position position="68"/>
    </location>
</feature>
<dbReference type="AlphaFoldDB" id="X1BPE3"/>
<name>X1BPE3_9ZZZZ</name>
<comment type="caution">
    <text evidence="1">The sequence shown here is derived from an EMBL/GenBank/DDBJ whole genome shotgun (WGS) entry which is preliminary data.</text>
</comment>
<evidence type="ECO:0008006" key="2">
    <source>
        <dbReference type="Google" id="ProtNLM"/>
    </source>
</evidence>
<accession>X1BPE3</accession>
<protein>
    <recommendedName>
        <fullName evidence="2">Fe/B12 periplasmic-binding domain-containing protein</fullName>
    </recommendedName>
</protein>
<evidence type="ECO:0000313" key="1">
    <source>
        <dbReference type="EMBL" id="GAG96875.1"/>
    </source>
</evidence>
<reference evidence="1" key="1">
    <citation type="journal article" date="2014" name="Front. Microbiol.">
        <title>High frequency of phylogenetically diverse reductive dehalogenase-homologous genes in deep subseafloor sedimentary metagenomes.</title>
        <authorList>
            <person name="Kawai M."/>
            <person name="Futagami T."/>
            <person name="Toyoda A."/>
            <person name="Takaki Y."/>
            <person name="Nishi S."/>
            <person name="Hori S."/>
            <person name="Arai W."/>
            <person name="Tsubouchi T."/>
            <person name="Morono Y."/>
            <person name="Uchiyama I."/>
            <person name="Ito T."/>
            <person name="Fujiyama A."/>
            <person name="Inagaki F."/>
            <person name="Takami H."/>
        </authorList>
    </citation>
    <scope>NUCLEOTIDE SEQUENCE</scope>
    <source>
        <strain evidence="1">Expedition CK06-06</strain>
    </source>
</reference>
<proteinExistence type="predicted"/>
<dbReference type="EMBL" id="BART01027752">
    <property type="protein sequence ID" value="GAG96875.1"/>
    <property type="molecule type" value="Genomic_DNA"/>
</dbReference>
<gene>
    <name evidence="1" type="ORF">S01H4_49120</name>
</gene>